<dbReference type="AlphaFoldDB" id="A0AAW1XLT3"/>
<evidence type="ECO:0000313" key="3">
    <source>
        <dbReference type="Proteomes" id="UP001457282"/>
    </source>
</evidence>
<organism evidence="2 3">
    <name type="scientific">Rubus argutus</name>
    <name type="common">Southern blackberry</name>
    <dbReference type="NCBI Taxonomy" id="59490"/>
    <lineage>
        <taxon>Eukaryota</taxon>
        <taxon>Viridiplantae</taxon>
        <taxon>Streptophyta</taxon>
        <taxon>Embryophyta</taxon>
        <taxon>Tracheophyta</taxon>
        <taxon>Spermatophyta</taxon>
        <taxon>Magnoliopsida</taxon>
        <taxon>eudicotyledons</taxon>
        <taxon>Gunneridae</taxon>
        <taxon>Pentapetalae</taxon>
        <taxon>rosids</taxon>
        <taxon>fabids</taxon>
        <taxon>Rosales</taxon>
        <taxon>Rosaceae</taxon>
        <taxon>Rosoideae</taxon>
        <taxon>Rosoideae incertae sedis</taxon>
        <taxon>Rubus</taxon>
    </lineage>
</organism>
<sequence length="95" mass="10859">MPPTHWRHLPLQTTPADRNLSSQDHHRRDGHHGRGPSLMTTKAALESRTCHMVVHQTRHREATTRASLDAGTHCTSLKRGHDSNWIDRRQTSTLD</sequence>
<name>A0AAW1XLT3_RUBAR</name>
<feature type="region of interest" description="Disordered" evidence="1">
    <location>
        <begin position="73"/>
        <end position="95"/>
    </location>
</feature>
<accession>A0AAW1XLT3</accession>
<evidence type="ECO:0000256" key="1">
    <source>
        <dbReference type="SAM" id="MobiDB-lite"/>
    </source>
</evidence>
<dbReference type="EMBL" id="JBEDUW010000003">
    <property type="protein sequence ID" value="KAK9937353.1"/>
    <property type="molecule type" value="Genomic_DNA"/>
</dbReference>
<gene>
    <name evidence="2" type="ORF">M0R45_014149</name>
</gene>
<dbReference type="Proteomes" id="UP001457282">
    <property type="component" value="Unassembled WGS sequence"/>
</dbReference>
<protein>
    <submittedName>
        <fullName evidence="2">Uncharacterized protein</fullName>
    </submittedName>
</protein>
<reference evidence="2 3" key="1">
    <citation type="journal article" date="2023" name="G3 (Bethesda)">
        <title>A chromosome-length genome assembly and annotation of blackberry (Rubus argutus, cv. 'Hillquist').</title>
        <authorList>
            <person name="Bruna T."/>
            <person name="Aryal R."/>
            <person name="Dudchenko O."/>
            <person name="Sargent D.J."/>
            <person name="Mead D."/>
            <person name="Buti M."/>
            <person name="Cavallini A."/>
            <person name="Hytonen T."/>
            <person name="Andres J."/>
            <person name="Pham M."/>
            <person name="Weisz D."/>
            <person name="Mascagni F."/>
            <person name="Usai G."/>
            <person name="Natali L."/>
            <person name="Bassil N."/>
            <person name="Fernandez G.E."/>
            <person name="Lomsadze A."/>
            <person name="Armour M."/>
            <person name="Olukolu B."/>
            <person name="Poorten T."/>
            <person name="Britton C."/>
            <person name="Davik J."/>
            <person name="Ashrafi H."/>
            <person name="Aiden E.L."/>
            <person name="Borodovsky M."/>
            <person name="Worthington M."/>
        </authorList>
    </citation>
    <scope>NUCLEOTIDE SEQUENCE [LARGE SCALE GENOMIC DNA]</scope>
    <source>
        <strain evidence="2">PI 553951</strain>
    </source>
</reference>
<feature type="compositionally biased region" description="Basic and acidic residues" evidence="1">
    <location>
        <begin position="79"/>
        <end position="95"/>
    </location>
</feature>
<keyword evidence="3" id="KW-1185">Reference proteome</keyword>
<evidence type="ECO:0000313" key="2">
    <source>
        <dbReference type="EMBL" id="KAK9937353.1"/>
    </source>
</evidence>
<proteinExistence type="predicted"/>
<comment type="caution">
    <text evidence="2">The sequence shown here is derived from an EMBL/GenBank/DDBJ whole genome shotgun (WGS) entry which is preliminary data.</text>
</comment>
<feature type="region of interest" description="Disordered" evidence="1">
    <location>
        <begin position="1"/>
        <end position="38"/>
    </location>
</feature>
<feature type="compositionally biased region" description="Polar residues" evidence="1">
    <location>
        <begin position="11"/>
        <end position="22"/>
    </location>
</feature>